<accession>A0A846MSH7</accession>
<dbReference type="RefSeq" id="WP_166920023.1">
    <property type="nucleotide sequence ID" value="NZ_JAASRN010000002.1"/>
</dbReference>
<protein>
    <submittedName>
        <fullName evidence="2">Serine/threonine protein phosphatase 1</fullName>
        <ecNumber evidence="2">3.1.3.16</ecNumber>
    </submittedName>
</protein>
<dbReference type="Pfam" id="PF00149">
    <property type="entry name" value="Metallophos"/>
    <property type="match status" value="1"/>
</dbReference>
<dbReference type="InterPro" id="IPR029052">
    <property type="entry name" value="Metallo-depent_PP-like"/>
</dbReference>
<dbReference type="AlphaFoldDB" id="A0A846MSH7"/>
<organism evidence="2 3">
    <name type="scientific">Thermonema lapsum</name>
    <dbReference type="NCBI Taxonomy" id="28195"/>
    <lineage>
        <taxon>Bacteria</taxon>
        <taxon>Pseudomonadati</taxon>
        <taxon>Bacteroidota</taxon>
        <taxon>Cytophagia</taxon>
        <taxon>Cytophagales</taxon>
        <taxon>Thermonemataceae</taxon>
        <taxon>Thermonema</taxon>
    </lineage>
</organism>
<dbReference type="CDD" id="cd00144">
    <property type="entry name" value="MPP_PPP_family"/>
    <property type="match status" value="1"/>
</dbReference>
<dbReference type="PRINTS" id="PR00114">
    <property type="entry name" value="STPHPHTASE"/>
</dbReference>
<feature type="domain" description="Calcineurin-like phosphoesterase" evidence="1">
    <location>
        <begin position="24"/>
        <end position="189"/>
    </location>
</feature>
<sequence length="245" mass="28076">MHRHSYPYALCYAYCVQRGTGRRLVVPDIHGCYHSLQALLAQVQLRPDDQLFLLGDYIDRGPHSKATLQFIMQLKKQGYEVYPLRGNHEQMLLEVYFESPERLKEHLLFHQAKDLLSDDGGLDSEILDFLLHLPFFIETDVAILVHGGLDCNESNPFVAFDKLLWTRDSRGAEKWLRGKKLIHGHTPRLLFQIEEAIEENAPIINLDNGCVIADDNQEAGNLLCYDIDRKQIIAIQPNVDALKSL</sequence>
<evidence type="ECO:0000313" key="3">
    <source>
        <dbReference type="Proteomes" id="UP000537126"/>
    </source>
</evidence>
<proteinExistence type="predicted"/>
<dbReference type="Proteomes" id="UP000537126">
    <property type="component" value="Unassembled WGS sequence"/>
</dbReference>
<dbReference type="GO" id="GO:0005737">
    <property type="term" value="C:cytoplasm"/>
    <property type="evidence" value="ECO:0007669"/>
    <property type="project" value="TreeGrafter"/>
</dbReference>
<dbReference type="EC" id="3.1.3.16" evidence="2"/>
<name>A0A846MSH7_9BACT</name>
<dbReference type="GO" id="GO:0008803">
    <property type="term" value="F:bis(5'-nucleosyl)-tetraphosphatase (symmetrical) activity"/>
    <property type="evidence" value="ECO:0007669"/>
    <property type="project" value="TreeGrafter"/>
</dbReference>
<gene>
    <name evidence="2" type="ORF">FHS56_001912</name>
</gene>
<dbReference type="Gene3D" id="3.60.21.10">
    <property type="match status" value="1"/>
</dbReference>
<evidence type="ECO:0000259" key="1">
    <source>
        <dbReference type="Pfam" id="PF00149"/>
    </source>
</evidence>
<dbReference type="PANTHER" id="PTHR42850">
    <property type="entry name" value="METALLOPHOSPHOESTERASE"/>
    <property type="match status" value="1"/>
</dbReference>
<keyword evidence="2" id="KW-0378">Hydrolase</keyword>
<dbReference type="EMBL" id="JAASRN010000002">
    <property type="protein sequence ID" value="NIK74399.1"/>
    <property type="molecule type" value="Genomic_DNA"/>
</dbReference>
<keyword evidence="3" id="KW-1185">Reference proteome</keyword>
<evidence type="ECO:0000313" key="2">
    <source>
        <dbReference type="EMBL" id="NIK74399.1"/>
    </source>
</evidence>
<dbReference type="InterPro" id="IPR050126">
    <property type="entry name" value="Ap4A_hydrolase"/>
</dbReference>
<dbReference type="GO" id="GO:0110154">
    <property type="term" value="P:RNA decapping"/>
    <property type="evidence" value="ECO:0007669"/>
    <property type="project" value="TreeGrafter"/>
</dbReference>
<dbReference type="InterPro" id="IPR004843">
    <property type="entry name" value="Calcineurin-like_PHP"/>
</dbReference>
<comment type="caution">
    <text evidence="2">The sequence shown here is derived from an EMBL/GenBank/DDBJ whole genome shotgun (WGS) entry which is preliminary data.</text>
</comment>
<dbReference type="InterPro" id="IPR006186">
    <property type="entry name" value="Ser/Thr-sp_prot-phosphatase"/>
</dbReference>
<dbReference type="SUPFAM" id="SSF56300">
    <property type="entry name" value="Metallo-dependent phosphatases"/>
    <property type="match status" value="1"/>
</dbReference>
<reference evidence="2 3" key="1">
    <citation type="submission" date="2020-03" db="EMBL/GenBank/DDBJ databases">
        <title>Genomic Encyclopedia of Type Strains, Phase IV (KMG-IV): sequencing the most valuable type-strain genomes for metagenomic binning, comparative biology and taxonomic classification.</title>
        <authorList>
            <person name="Goeker M."/>
        </authorList>
    </citation>
    <scope>NUCLEOTIDE SEQUENCE [LARGE SCALE GENOMIC DNA]</scope>
    <source>
        <strain evidence="2 3">DSM 5718</strain>
    </source>
</reference>
<dbReference type="PANTHER" id="PTHR42850:SF4">
    <property type="entry name" value="ZINC-DEPENDENT ENDOPOLYPHOSPHATASE"/>
    <property type="match status" value="1"/>
</dbReference>
<dbReference type="GO" id="GO:0004722">
    <property type="term" value="F:protein serine/threonine phosphatase activity"/>
    <property type="evidence" value="ECO:0007669"/>
    <property type="project" value="UniProtKB-EC"/>
</dbReference>